<dbReference type="EMBL" id="BMGK01000002">
    <property type="protein sequence ID" value="GGD84968.1"/>
    <property type="molecule type" value="Genomic_DNA"/>
</dbReference>
<name>A0A8J2V945_9FLAO</name>
<dbReference type="NCBIfam" id="TIGR01444">
    <property type="entry name" value="fkbM_fam"/>
    <property type="match status" value="1"/>
</dbReference>
<gene>
    <name evidence="2" type="ORF">GCM10011312_06270</name>
</gene>
<evidence type="ECO:0000259" key="1">
    <source>
        <dbReference type="Pfam" id="PF05050"/>
    </source>
</evidence>
<dbReference type="InterPro" id="IPR053188">
    <property type="entry name" value="FkbM_Methyltransferase"/>
</dbReference>
<reference evidence="2" key="1">
    <citation type="journal article" date="2014" name="Int. J. Syst. Evol. Microbiol.">
        <title>Complete genome sequence of Corynebacterium casei LMG S-19264T (=DSM 44701T), isolated from a smear-ripened cheese.</title>
        <authorList>
            <consortium name="US DOE Joint Genome Institute (JGI-PGF)"/>
            <person name="Walter F."/>
            <person name="Albersmeier A."/>
            <person name="Kalinowski J."/>
            <person name="Ruckert C."/>
        </authorList>
    </citation>
    <scope>NUCLEOTIDE SEQUENCE</scope>
    <source>
        <strain evidence="2">CGMCC 1.12924</strain>
    </source>
</reference>
<keyword evidence="3" id="KW-1185">Reference proteome</keyword>
<proteinExistence type="predicted"/>
<organism evidence="2 3">
    <name type="scientific">Planktosalinus lacus</name>
    <dbReference type="NCBI Taxonomy" id="1526573"/>
    <lineage>
        <taxon>Bacteria</taxon>
        <taxon>Pseudomonadati</taxon>
        <taxon>Bacteroidota</taxon>
        <taxon>Flavobacteriia</taxon>
        <taxon>Flavobacteriales</taxon>
        <taxon>Flavobacteriaceae</taxon>
        <taxon>Planktosalinus</taxon>
    </lineage>
</organism>
<dbReference type="Pfam" id="PF05050">
    <property type="entry name" value="Methyltransf_21"/>
    <property type="match status" value="1"/>
</dbReference>
<dbReference type="PANTHER" id="PTHR36973">
    <property type="entry name" value="SLL1456 PROTEIN-RELATED"/>
    <property type="match status" value="1"/>
</dbReference>
<dbReference type="AlphaFoldDB" id="A0A8J2V945"/>
<dbReference type="Proteomes" id="UP000652231">
    <property type="component" value="Unassembled WGS sequence"/>
</dbReference>
<protein>
    <recommendedName>
        <fullName evidence="1">Methyltransferase FkbM domain-containing protein</fullName>
    </recommendedName>
</protein>
<dbReference type="Gene3D" id="3.40.50.150">
    <property type="entry name" value="Vaccinia Virus protein VP39"/>
    <property type="match status" value="1"/>
</dbReference>
<feature type="domain" description="Methyltransferase FkbM" evidence="1">
    <location>
        <begin position="62"/>
        <end position="222"/>
    </location>
</feature>
<dbReference type="InterPro" id="IPR029063">
    <property type="entry name" value="SAM-dependent_MTases_sf"/>
</dbReference>
<dbReference type="RefSeq" id="WP_188439385.1">
    <property type="nucleotide sequence ID" value="NZ_BMGK01000002.1"/>
</dbReference>
<reference evidence="2" key="2">
    <citation type="submission" date="2020-09" db="EMBL/GenBank/DDBJ databases">
        <authorList>
            <person name="Sun Q."/>
            <person name="Zhou Y."/>
        </authorList>
    </citation>
    <scope>NUCLEOTIDE SEQUENCE</scope>
    <source>
        <strain evidence="2">CGMCC 1.12924</strain>
    </source>
</reference>
<dbReference type="GO" id="GO:0008171">
    <property type="term" value="F:O-methyltransferase activity"/>
    <property type="evidence" value="ECO:0007669"/>
    <property type="project" value="TreeGrafter"/>
</dbReference>
<dbReference type="SUPFAM" id="SSF53335">
    <property type="entry name" value="S-adenosyl-L-methionine-dependent methyltransferases"/>
    <property type="match status" value="1"/>
</dbReference>
<dbReference type="PANTHER" id="PTHR36973:SF4">
    <property type="entry name" value="NODULATION PROTEIN"/>
    <property type="match status" value="1"/>
</dbReference>
<dbReference type="InterPro" id="IPR006342">
    <property type="entry name" value="FkbM_mtfrase"/>
</dbReference>
<accession>A0A8J2V945</accession>
<sequence length="262" mass="30511">MVKKILKRFFNFLGFTIIKKSTHLKLLRAKPSRKDEYSKNNLLHNFFTLLKNQNFNPEVIFDVGAHKGTWTKQCLLYFPNAQYYLFEPQLELKNDISTNIPLDKNITLFNIGIGDTESTMSFTLHSRDDGRSFSYSGTEANNLGFKQIELPVNRLDNVIEKHRLPLPDILKIDAEGFDIKVLKGAGKYLIEIEIILVEVGVMNKRVPNNVKEVVNFLDEKGFMFFDITDLNRPFENKILWLCEFVFIKKNGKLDKNYQFTTK</sequence>
<evidence type="ECO:0000313" key="2">
    <source>
        <dbReference type="EMBL" id="GGD84968.1"/>
    </source>
</evidence>
<evidence type="ECO:0000313" key="3">
    <source>
        <dbReference type="Proteomes" id="UP000652231"/>
    </source>
</evidence>
<comment type="caution">
    <text evidence="2">The sequence shown here is derived from an EMBL/GenBank/DDBJ whole genome shotgun (WGS) entry which is preliminary data.</text>
</comment>